<dbReference type="AlphaFoldDB" id="A0A975B872"/>
<evidence type="ECO:0000313" key="3">
    <source>
        <dbReference type="Proteomes" id="UP000663720"/>
    </source>
</evidence>
<dbReference type="RefSeq" id="WP_207692352.1">
    <property type="nucleotide sequence ID" value="NZ_CP061799.1"/>
</dbReference>
<dbReference type="InterPro" id="IPR002716">
    <property type="entry name" value="PIN_dom"/>
</dbReference>
<protein>
    <submittedName>
        <fullName evidence="2">PIN domain-containing protein</fullName>
    </submittedName>
</protein>
<dbReference type="KEGG" id="dli:dnl_30920"/>
<dbReference type="CDD" id="cd18692">
    <property type="entry name" value="PIN_VapC-like"/>
    <property type="match status" value="1"/>
</dbReference>
<dbReference type="EMBL" id="CP061799">
    <property type="protein sequence ID" value="QTA80779.1"/>
    <property type="molecule type" value="Genomic_DNA"/>
</dbReference>
<dbReference type="Proteomes" id="UP000663720">
    <property type="component" value="Chromosome"/>
</dbReference>
<dbReference type="PANTHER" id="PTHR38826:SF5">
    <property type="entry name" value="RIBONUCLEASE VAPC13"/>
    <property type="match status" value="1"/>
</dbReference>
<dbReference type="PANTHER" id="PTHR38826">
    <property type="entry name" value="RIBONUCLEASE VAPC13"/>
    <property type="match status" value="1"/>
</dbReference>
<reference evidence="2" key="1">
    <citation type="journal article" date="2021" name="Microb. Physiol.">
        <title>Proteogenomic Insights into the Physiology of Marine, Sulfate-Reducing, Filamentous Desulfonema limicola and Desulfonema magnum.</title>
        <authorList>
            <person name="Schnaars V."/>
            <person name="Wohlbrand L."/>
            <person name="Scheve S."/>
            <person name="Hinrichs C."/>
            <person name="Reinhardt R."/>
            <person name="Rabus R."/>
        </authorList>
    </citation>
    <scope>NUCLEOTIDE SEQUENCE</scope>
    <source>
        <strain evidence="2">5ac10</strain>
    </source>
</reference>
<feature type="domain" description="PIN" evidence="1">
    <location>
        <begin position="5"/>
        <end position="123"/>
    </location>
</feature>
<dbReference type="InterPro" id="IPR052106">
    <property type="entry name" value="PINc/VapC_TA"/>
</dbReference>
<organism evidence="2 3">
    <name type="scientific">Desulfonema limicola</name>
    <dbReference type="NCBI Taxonomy" id="45656"/>
    <lineage>
        <taxon>Bacteria</taxon>
        <taxon>Pseudomonadati</taxon>
        <taxon>Thermodesulfobacteriota</taxon>
        <taxon>Desulfobacteria</taxon>
        <taxon>Desulfobacterales</taxon>
        <taxon>Desulfococcaceae</taxon>
        <taxon>Desulfonema</taxon>
    </lineage>
</organism>
<name>A0A975B872_9BACT</name>
<evidence type="ECO:0000313" key="2">
    <source>
        <dbReference type="EMBL" id="QTA80779.1"/>
    </source>
</evidence>
<keyword evidence="3" id="KW-1185">Reference proteome</keyword>
<accession>A0A975B872</accession>
<dbReference type="SUPFAM" id="SSF88723">
    <property type="entry name" value="PIN domain-like"/>
    <property type="match status" value="1"/>
</dbReference>
<proteinExistence type="predicted"/>
<sequence length="142" mass="16887">MTDRIFFDTNIIVYLFDTSEKEKRRVVKHLFSEQRKKSSLYISSQVINEFVSITTRKIQNPVSFERQKNILKFFQVVFIVSPLTIHTSLTAVEMKLKYRFSYWDSLILASALENRCSVIYSEDMQHNQEIESSIKIINPFKY</sequence>
<dbReference type="Gene3D" id="3.40.50.1010">
    <property type="entry name" value="5'-nuclease"/>
    <property type="match status" value="1"/>
</dbReference>
<dbReference type="Pfam" id="PF01850">
    <property type="entry name" value="PIN"/>
    <property type="match status" value="1"/>
</dbReference>
<evidence type="ECO:0000259" key="1">
    <source>
        <dbReference type="Pfam" id="PF01850"/>
    </source>
</evidence>
<dbReference type="InterPro" id="IPR029060">
    <property type="entry name" value="PIN-like_dom_sf"/>
</dbReference>
<gene>
    <name evidence="2" type="ORF">dnl_30920</name>
</gene>